<dbReference type="Gene3D" id="1.10.3720.10">
    <property type="entry name" value="MetI-like"/>
    <property type="match status" value="1"/>
</dbReference>
<keyword evidence="2 7" id="KW-0813">Transport</keyword>
<keyword evidence="6 7" id="KW-0472">Membrane</keyword>
<evidence type="ECO:0000313" key="9">
    <source>
        <dbReference type="EMBL" id="MDQ8193165.1"/>
    </source>
</evidence>
<evidence type="ECO:0000313" key="10">
    <source>
        <dbReference type="Proteomes" id="UP001243717"/>
    </source>
</evidence>
<comment type="similarity">
    <text evidence="7">Belongs to the binding-protein-dependent transport system permease family.</text>
</comment>
<dbReference type="InterPro" id="IPR045621">
    <property type="entry name" value="BPD_transp_1_N"/>
</dbReference>
<keyword evidence="4 7" id="KW-0812">Transmembrane</keyword>
<evidence type="ECO:0000256" key="5">
    <source>
        <dbReference type="ARBA" id="ARBA00022989"/>
    </source>
</evidence>
<feature type="transmembrane region" description="Helical" evidence="7">
    <location>
        <begin position="128"/>
        <end position="146"/>
    </location>
</feature>
<dbReference type="EMBL" id="JARXIC010000002">
    <property type="protein sequence ID" value="MDQ8193165.1"/>
    <property type="molecule type" value="Genomic_DNA"/>
</dbReference>
<dbReference type="Pfam" id="PF00528">
    <property type="entry name" value="BPD_transp_1"/>
    <property type="match status" value="1"/>
</dbReference>
<comment type="caution">
    <text evidence="9">The sequence shown here is derived from an EMBL/GenBank/DDBJ whole genome shotgun (WGS) entry which is preliminary data.</text>
</comment>
<evidence type="ECO:0000256" key="7">
    <source>
        <dbReference type="RuleBase" id="RU363032"/>
    </source>
</evidence>
<organism evidence="9 10">
    <name type="scientific">Thalassobacterium sedimentorum</name>
    <dbReference type="NCBI Taxonomy" id="3041258"/>
    <lineage>
        <taxon>Bacteria</taxon>
        <taxon>Pseudomonadati</taxon>
        <taxon>Verrucomicrobiota</taxon>
        <taxon>Opitutia</taxon>
        <taxon>Puniceicoccales</taxon>
        <taxon>Coraliomargaritaceae</taxon>
        <taxon>Thalassobacterium</taxon>
    </lineage>
</organism>
<dbReference type="SUPFAM" id="SSF161098">
    <property type="entry name" value="MetI-like"/>
    <property type="match status" value="1"/>
</dbReference>
<evidence type="ECO:0000256" key="3">
    <source>
        <dbReference type="ARBA" id="ARBA00022475"/>
    </source>
</evidence>
<comment type="subcellular location">
    <subcellularLocation>
        <location evidence="1 7">Cell membrane</location>
        <topology evidence="1 7">Multi-pass membrane protein</topology>
    </subcellularLocation>
</comment>
<evidence type="ECO:0000256" key="6">
    <source>
        <dbReference type="ARBA" id="ARBA00023136"/>
    </source>
</evidence>
<keyword evidence="3" id="KW-1003">Cell membrane</keyword>
<feature type="transmembrane region" description="Helical" evidence="7">
    <location>
        <begin position="299"/>
        <end position="319"/>
    </location>
</feature>
<reference evidence="9 10" key="1">
    <citation type="submission" date="2023-04" db="EMBL/GenBank/DDBJ databases">
        <title>A novel bacteria isolated from coastal sediment.</title>
        <authorList>
            <person name="Liu X.-J."/>
            <person name="Du Z.-J."/>
        </authorList>
    </citation>
    <scope>NUCLEOTIDE SEQUENCE [LARGE SCALE GENOMIC DNA]</scope>
    <source>
        <strain evidence="9 10">SDUM461004</strain>
    </source>
</reference>
<dbReference type="Proteomes" id="UP001243717">
    <property type="component" value="Unassembled WGS sequence"/>
</dbReference>
<protein>
    <submittedName>
        <fullName evidence="9">ABC transporter permease</fullName>
    </submittedName>
</protein>
<evidence type="ECO:0000256" key="4">
    <source>
        <dbReference type="ARBA" id="ARBA00022692"/>
    </source>
</evidence>
<gene>
    <name evidence="9" type="ORF">QEH59_01920</name>
</gene>
<feature type="transmembrane region" description="Helical" evidence="7">
    <location>
        <begin position="198"/>
        <end position="216"/>
    </location>
</feature>
<feature type="transmembrane region" description="Helical" evidence="7">
    <location>
        <begin position="255"/>
        <end position="279"/>
    </location>
</feature>
<evidence type="ECO:0000256" key="2">
    <source>
        <dbReference type="ARBA" id="ARBA00022448"/>
    </source>
</evidence>
<dbReference type="PANTHER" id="PTHR43163:SF6">
    <property type="entry name" value="DIPEPTIDE TRANSPORT SYSTEM PERMEASE PROTEIN DPPB-RELATED"/>
    <property type="match status" value="1"/>
</dbReference>
<proteinExistence type="inferred from homology"/>
<feature type="transmembrane region" description="Helical" evidence="7">
    <location>
        <begin position="34"/>
        <end position="54"/>
    </location>
</feature>
<sequence length="330" mass="37087">MNLIFDSRTQSFKQYSYFQLLTSHFVFQLILRRLLQAIPTLWVIATATFVLMQLTPGGPFDTEKDIPEEVQALINAHYGLDLPMHEQYLRFLGQRLRGDFGPSYKYAGWDVDEIIAQSFPVSLELGCYALLVALAIGTPIGVFAALRHKRPSETALMGFAMLGICLPAFVLGPILIMVFSMQLGWFNPFGWNTASDRVLPSITLGLFYAAYIARLARSGMLDVMRLDYIRTARAKGLRERAVVLRHALRTALYPVVAYLGPAVAGLISGSFVVETIFFIPGLGSFFVNSAFNRDSTMVMGTVLFYAVLILFFNLLVDLIQMWMNPRTRHD</sequence>
<dbReference type="Pfam" id="PF19300">
    <property type="entry name" value="BPD_transp_1_N"/>
    <property type="match status" value="1"/>
</dbReference>
<dbReference type="CDD" id="cd06261">
    <property type="entry name" value="TM_PBP2"/>
    <property type="match status" value="1"/>
</dbReference>
<evidence type="ECO:0000259" key="8">
    <source>
        <dbReference type="PROSITE" id="PS50928"/>
    </source>
</evidence>
<dbReference type="InterPro" id="IPR035906">
    <property type="entry name" value="MetI-like_sf"/>
</dbReference>
<name>A0ABU1AH22_9BACT</name>
<evidence type="ECO:0000256" key="1">
    <source>
        <dbReference type="ARBA" id="ARBA00004651"/>
    </source>
</evidence>
<keyword evidence="5 7" id="KW-1133">Transmembrane helix</keyword>
<dbReference type="InterPro" id="IPR000515">
    <property type="entry name" value="MetI-like"/>
</dbReference>
<accession>A0ABU1AH22</accession>
<feature type="transmembrane region" description="Helical" evidence="7">
    <location>
        <begin position="158"/>
        <end position="186"/>
    </location>
</feature>
<feature type="domain" description="ABC transmembrane type-1" evidence="8">
    <location>
        <begin position="119"/>
        <end position="320"/>
    </location>
</feature>
<dbReference type="PANTHER" id="PTHR43163">
    <property type="entry name" value="DIPEPTIDE TRANSPORT SYSTEM PERMEASE PROTEIN DPPB-RELATED"/>
    <property type="match status" value="1"/>
</dbReference>
<keyword evidence="10" id="KW-1185">Reference proteome</keyword>
<dbReference type="PROSITE" id="PS50928">
    <property type="entry name" value="ABC_TM1"/>
    <property type="match status" value="1"/>
</dbReference>